<dbReference type="VEuPathDB" id="FungiDB:CJI96_0004427"/>
<sequence>MGSINAPGYNAIIYMTYVFLLFTGLLLAWKYGKQSNFLSSNNTQRGLPLAVNFIASGMF</sequence>
<dbReference type="VEuPathDB" id="FungiDB:CJJ09_004737"/>
<proteinExistence type="predicted"/>
<reference evidence="3" key="1">
    <citation type="journal article" date="2015" name="BMC Genomics">
        <title>Draft genome of a commonly misdiagnosed multidrug resistant pathogen Candida auris.</title>
        <authorList>
            <person name="Chatterjee S."/>
            <person name="Alampalli S.V."/>
            <person name="Nageshan R.K."/>
            <person name="Chettiar S.T."/>
            <person name="Joshi S."/>
            <person name="Tatu U.S."/>
        </authorList>
    </citation>
    <scope>NUCLEOTIDE SEQUENCE [LARGE SCALE GENOMIC DNA]</scope>
    <source>
        <strain evidence="3">6684</strain>
    </source>
</reference>
<evidence type="ECO:0000256" key="1">
    <source>
        <dbReference type="SAM" id="Phobius"/>
    </source>
</evidence>
<keyword evidence="1" id="KW-0472">Membrane</keyword>
<dbReference type="AlphaFoldDB" id="A0A0L0NRL5"/>
<gene>
    <name evidence="2" type="ORF">QG37_06923</name>
</gene>
<evidence type="ECO:0000313" key="2">
    <source>
        <dbReference type="EMBL" id="KND96807.1"/>
    </source>
</evidence>
<dbReference type="EMBL" id="LGST01000050">
    <property type="protein sequence ID" value="KND96807.1"/>
    <property type="molecule type" value="Genomic_DNA"/>
</dbReference>
<comment type="caution">
    <text evidence="2">The sequence shown here is derived from an EMBL/GenBank/DDBJ whole genome shotgun (WGS) entry which is preliminary data.</text>
</comment>
<keyword evidence="1" id="KW-0812">Transmembrane</keyword>
<name>A0A0L0NRL5_CANAR</name>
<dbReference type="VEuPathDB" id="FungiDB:CJI97_004726"/>
<dbReference type="VEuPathDB" id="FungiDB:CJJ07_003606"/>
<dbReference type="VEuPathDB" id="FungiDB:QG37_06923"/>
<accession>A0A0L0NRL5</accession>
<protein>
    <submittedName>
        <fullName evidence="2">Urea transport protein</fullName>
    </submittedName>
</protein>
<organism evidence="2 3">
    <name type="scientific">Candidozyma auris</name>
    <name type="common">Yeast</name>
    <name type="synonym">Candida auris</name>
    <dbReference type="NCBI Taxonomy" id="498019"/>
    <lineage>
        <taxon>Eukaryota</taxon>
        <taxon>Fungi</taxon>
        <taxon>Dikarya</taxon>
        <taxon>Ascomycota</taxon>
        <taxon>Saccharomycotina</taxon>
        <taxon>Pichiomycetes</taxon>
        <taxon>Metschnikowiaceae</taxon>
        <taxon>Candidozyma</taxon>
    </lineage>
</organism>
<evidence type="ECO:0000313" key="3">
    <source>
        <dbReference type="Proteomes" id="UP000037122"/>
    </source>
</evidence>
<dbReference type="Proteomes" id="UP000037122">
    <property type="component" value="Unassembled WGS sequence"/>
</dbReference>
<keyword evidence="1" id="KW-1133">Transmembrane helix</keyword>
<feature type="transmembrane region" description="Helical" evidence="1">
    <location>
        <begin position="12"/>
        <end position="29"/>
    </location>
</feature>
<dbReference type="VEuPathDB" id="FungiDB:B9J08_004725"/>